<feature type="transmembrane region" description="Helical" evidence="8">
    <location>
        <begin position="443"/>
        <end position="461"/>
    </location>
</feature>
<keyword evidence="11" id="KW-1185">Reference proteome</keyword>
<keyword evidence="4 8" id="KW-0133">Cell shape</keyword>
<sequence length="518" mass="56463">MSNVAKSTLWIMVGTMLSKVLGFFREIVLANFYGTSSHADVFLVTLNIPGLIIAVIGSVVATIYIPKYIEIKENLGENEALKFTNNMLNICAVMAIIIAIFGLIFTKEFIDILAGGFEGEKFNTAVTFTKIMMPGVLFLSVSKLLSSYLQANDSFTVPALIGTPYNIIIIISIVISAFTDFRFLAIGAVIAMASQMIFQIPFAFKKSYKYSKYFNLKDKHIKELSILVLPMLISSSISQLNIAVDRALATTLGDGPVSALNFASRLNDFVMALFVASIITVIYPKLSKLSNSDDKEGFRNTIVKTSNSIILIVLPIAVGAIVLAEPVVRILFQRGQFDVESTHMTAVALRLYSIGLIAVAVRDVLNRIFYSLSDTKTPMINGSIALIINIILNFALINVIGYAGLALSTSISSILTVILLFISLKRKQGYFGGDKIIKTGLKSLIASIIMGVATVVSYTNLYSIIGSSKIEEIIAVSISVLIGALIYALLIVILKVDEVNLAMDIIKKAKNKIIKNKR</sequence>
<feature type="transmembrane region" description="Helical" evidence="8">
    <location>
        <begin position="157"/>
        <end position="178"/>
    </location>
</feature>
<dbReference type="GO" id="GO:0015648">
    <property type="term" value="F:lipid-linked peptidoglycan transporter activity"/>
    <property type="evidence" value="ECO:0007669"/>
    <property type="project" value="UniProtKB-UniRule"/>
</dbReference>
<keyword evidence="2 8" id="KW-1003">Cell membrane</keyword>
<evidence type="ECO:0000256" key="6">
    <source>
        <dbReference type="ARBA" id="ARBA00022989"/>
    </source>
</evidence>
<dbReference type="NCBIfam" id="TIGR01695">
    <property type="entry name" value="murJ_mviN"/>
    <property type="match status" value="1"/>
</dbReference>
<dbReference type="Proteomes" id="UP000245695">
    <property type="component" value="Chromosome 1"/>
</dbReference>
<feature type="transmembrane region" description="Helical" evidence="8">
    <location>
        <begin position="184"/>
        <end position="204"/>
    </location>
</feature>
<dbReference type="PANTHER" id="PTHR47019:SF1">
    <property type="entry name" value="LIPID II FLIPPASE MURJ"/>
    <property type="match status" value="1"/>
</dbReference>
<comment type="function">
    <text evidence="8 9">Involved in peptidoglycan biosynthesis. Transports lipid-linked peptidoglycan precursors from the inner to the outer leaflet of the cytoplasmic membrane.</text>
</comment>
<keyword evidence="8 9" id="KW-0961">Cell wall biogenesis/degradation</keyword>
<feature type="transmembrane region" description="Helical" evidence="8">
    <location>
        <begin position="344"/>
        <end position="365"/>
    </location>
</feature>
<organism evidence="10 11">
    <name type="scientific">Romboutsia hominis</name>
    <dbReference type="NCBI Taxonomy" id="1507512"/>
    <lineage>
        <taxon>Bacteria</taxon>
        <taxon>Bacillati</taxon>
        <taxon>Bacillota</taxon>
        <taxon>Clostridia</taxon>
        <taxon>Peptostreptococcales</taxon>
        <taxon>Peptostreptococcaceae</taxon>
        <taxon>Romboutsia</taxon>
    </lineage>
</organism>
<feature type="transmembrane region" description="Helical" evidence="8">
    <location>
        <begin position="473"/>
        <end position="494"/>
    </location>
</feature>
<protein>
    <recommendedName>
        <fullName evidence="8">Probable lipid II flippase MurJ</fullName>
    </recommendedName>
</protein>
<evidence type="ECO:0000256" key="2">
    <source>
        <dbReference type="ARBA" id="ARBA00022475"/>
    </source>
</evidence>
<dbReference type="GO" id="GO:0071555">
    <property type="term" value="P:cell wall organization"/>
    <property type="evidence" value="ECO:0007669"/>
    <property type="project" value="UniProtKB-UniRule"/>
</dbReference>
<proteinExistence type="inferred from homology"/>
<accession>A0A2P2BU61</accession>
<dbReference type="PIRSF" id="PIRSF002869">
    <property type="entry name" value="MviN"/>
    <property type="match status" value="1"/>
</dbReference>
<feature type="transmembrane region" description="Helical" evidence="8">
    <location>
        <begin position="125"/>
        <end position="145"/>
    </location>
</feature>
<keyword evidence="7 8" id="KW-0472">Membrane</keyword>
<evidence type="ECO:0000256" key="5">
    <source>
        <dbReference type="ARBA" id="ARBA00022984"/>
    </source>
</evidence>
<evidence type="ECO:0000313" key="10">
    <source>
        <dbReference type="EMBL" id="CEI73879.1"/>
    </source>
</evidence>
<dbReference type="AlphaFoldDB" id="A0A2P2BU61"/>
<comment type="pathway">
    <text evidence="8">Cell wall biogenesis; peptidoglycan biosynthesis.</text>
</comment>
<dbReference type="GO" id="GO:0009252">
    <property type="term" value="P:peptidoglycan biosynthetic process"/>
    <property type="evidence" value="ECO:0007669"/>
    <property type="project" value="UniProtKB-UniRule"/>
</dbReference>
<feature type="transmembrane region" description="Helical" evidence="8">
    <location>
        <begin position="307"/>
        <end position="332"/>
    </location>
</feature>
<feature type="transmembrane region" description="Helical" evidence="8">
    <location>
        <begin position="44"/>
        <end position="65"/>
    </location>
</feature>
<dbReference type="PANTHER" id="PTHR47019">
    <property type="entry name" value="LIPID II FLIPPASE MURJ"/>
    <property type="match status" value="1"/>
</dbReference>
<evidence type="ECO:0000256" key="8">
    <source>
        <dbReference type="HAMAP-Rule" id="MF_02078"/>
    </source>
</evidence>
<comment type="subcellular location">
    <subcellularLocation>
        <location evidence="1 8">Cell membrane</location>
        <topology evidence="1 8">Multi-pass membrane protein</topology>
    </subcellularLocation>
</comment>
<name>A0A2P2BU61_9FIRM</name>
<comment type="similarity">
    <text evidence="8 9">Belongs to the MurJ/MviN family.</text>
</comment>
<dbReference type="InterPro" id="IPR004268">
    <property type="entry name" value="MurJ"/>
</dbReference>
<dbReference type="GO" id="GO:0005886">
    <property type="term" value="C:plasma membrane"/>
    <property type="evidence" value="ECO:0007669"/>
    <property type="project" value="UniProtKB-SubCell"/>
</dbReference>
<dbReference type="GO" id="GO:0034204">
    <property type="term" value="P:lipid translocation"/>
    <property type="evidence" value="ECO:0007669"/>
    <property type="project" value="TreeGrafter"/>
</dbReference>
<keyword evidence="5 8" id="KW-0573">Peptidoglycan synthesis</keyword>
<feature type="transmembrane region" description="Helical" evidence="8">
    <location>
        <begin position="224"/>
        <end position="244"/>
    </location>
</feature>
<evidence type="ECO:0000313" key="11">
    <source>
        <dbReference type="Proteomes" id="UP000245695"/>
    </source>
</evidence>
<feature type="transmembrane region" description="Helical" evidence="8">
    <location>
        <begin position="269"/>
        <end position="286"/>
    </location>
</feature>
<evidence type="ECO:0000256" key="4">
    <source>
        <dbReference type="ARBA" id="ARBA00022960"/>
    </source>
</evidence>
<gene>
    <name evidence="8" type="primary">murJ</name>
    <name evidence="10" type="ORF">FRIFI_2353</name>
</gene>
<keyword evidence="3 8" id="KW-0812">Transmembrane</keyword>
<dbReference type="InterPro" id="IPR051050">
    <property type="entry name" value="Lipid_II_flippase_MurJ/MviN"/>
</dbReference>
<dbReference type="KEGG" id="rhom:FRIFI_2353"/>
<reference evidence="10 11" key="1">
    <citation type="submission" date="2014-09" db="EMBL/GenBank/DDBJ databases">
        <authorList>
            <person name="Hornung B.V."/>
        </authorList>
    </citation>
    <scope>NUCLEOTIDE SEQUENCE [LARGE SCALE GENOMIC DNA]</scope>
    <source>
        <strain evidence="10 11">FRIFI</strain>
    </source>
</reference>
<dbReference type="GO" id="GO:0008360">
    <property type="term" value="P:regulation of cell shape"/>
    <property type="evidence" value="ECO:0007669"/>
    <property type="project" value="UniProtKB-UniRule"/>
</dbReference>
<feature type="transmembrane region" description="Helical" evidence="8">
    <location>
        <begin position="402"/>
        <end position="422"/>
    </location>
</feature>
<dbReference type="HAMAP" id="MF_02078">
    <property type="entry name" value="MurJ_MviN"/>
    <property type="match status" value="1"/>
</dbReference>
<dbReference type="CDD" id="cd13123">
    <property type="entry name" value="MATE_MurJ_like"/>
    <property type="match status" value="1"/>
</dbReference>
<evidence type="ECO:0000256" key="1">
    <source>
        <dbReference type="ARBA" id="ARBA00004651"/>
    </source>
</evidence>
<dbReference type="Pfam" id="PF03023">
    <property type="entry name" value="MurJ"/>
    <property type="match status" value="1"/>
</dbReference>
<evidence type="ECO:0000256" key="3">
    <source>
        <dbReference type="ARBA" id="ARBA00022692"/>
    </source>
</evidence>
<feature type="transmembrane region" description="Helical" evidence="8">
    <location>
        <begin position="7"/>
        <end position="24"/>
    </location>
</feature>
<keyword evidence="6 8" id="KW-1133">Transmembrane helix</keyword>
<evidence type="ECO:0000256" key="7">
    <source>
        <dbReference type="ARBA" id="ARBA00023136"/>
    </source>
</evidence>
<dbReference type="EMBL" id="LN650648">
    <property type="protein sequence ID" value="CEI73879.1"/>
    <property type="molecule type" value="Genomic_DNA"/>
</dbReference>
<keyword evidence="8 9" id="KW-0813">Transport</keyword>
<feature type="transmembrane region" description="Helical" evidence="8">
    <location>
        <begin position="86"/>
        <end position="105"/>
    </location>
</feature>
<dbReference type="PRINTS" id="PR01806">
    <property type="entry name" value="VIRFACTRMVIN"/>
</dbReference>
<dbReference type="UniPathway" id="UPA00219"/>
<dbReference type="RefSeq" id="WP_166505943.1">
    <property type="nucleotide sequence ID" value="NZ_JAKNTL010000007.1"/>
</dbReference>
<feature type="transmembrane region" description="Helical" evidence="8">
    <location>
        <begin position="377"/>
        <end position="396"/>
    </location>
</feature>
<evidence type="ECO:0000256" key="9">
    <source>
        <dbReference type="PIRNR" id="PIRNR002869"/>
    </source>
</evidence>